<name>A0ABD5EMW7_9ACTN</name>
<feature type="region of interest" description="Disordered" evidence="1">
    <location>
        <begin position="604"/>
        <end position="631"/>
    </location>
</feature>
<sequence>MGKKQRGRSRQPAHLNKAASSSAVTFSTEQVAALMAANRLGGQTTGVFPPLPRTDPPVAFGPGVPLYPAAIDPPRPDSGRPEPRLNEYPVSSNLPGMSDRLVPWKVLRDAADAGGLPRRCIEIRKNEVASLGWTVRLTEQAIERAQEGSEQPDHEVAKALRQQHSAEITRVMDFLERPDRGQGETTTDWLTKLLEEHFVLDAIAIYPRRTFGGDLYAFEVLDGSTIKPLRDHRGGRPQPPNPAYQQLLWGFPRGEFIADTDADGAVLNGYRSDHLVYRRRNVRAHTPYGYSAVEQCLEDLDVWLRRRSWIKAEYTDGTVPSALVTNSGASGWSPAQLKEYETFLNDAYGPTGARHRLRILPPGMELGQQSDAAERYRPEYDLFLIKLMVAHFDTTIAELGFTEQGGLGSTGWHEGQASVQRRKGTLPTVRWLQDTVTDILRLHLRMHRDLEFAFLGLEEEDEAAADAVDDARYKSGRLTLNEARDRAGKPRYDFPEADKPVLVTTRGVVFLEGAADQAAPGAVIGPAKGTDEAPEADEPDEDDADIDEEGAADPERAQAVKVELAAFRRWARRNPAPSRPFRFTVVTKADAPDVNGEIVLFAEPEPEPVDGGGAVPKAPSSPDTDRVRDWPGWSADRRAAAYWKPRIIKAMGGALDARALAERWIAQRGITAKADEPDLGGVQPAGGGAGMPGTPWHDAVGWLAAQNISLIRALLIVREIQTDGYVIGERSALAVLAGHSTVDWSKWSPGDPDAARLLRPGGPLNGLQALLDESGIVIRGVAANRMNRLAKVLSDALARGDSADTTALAIQHLLRDPAWAERVAVTEIARAVSAASLNTYRANGVRQKSWFTAVDERVCPVCMNNEAAGAIPLSQQFPSGHGIPPGHPSCRCVLMPEGLG</sequence>
<dbReference type="EMBL" id="JAVRES010000004">
    <property type="protein sequence ID" value="MDT0435612.1"/>
    <property type="molecule type" value="Genomic_DNA"/>
</dbReference>
<dbReference type="RefSeq" id="WP_256089362.1">
    <property type="nucleotide sequence ID" value="NZ_JAVRES010000004.1"/>
</dbReference>
<proteinExistence type="predicted"/>
<protein>
    <submittedName>
        <fullName evidence="3">Minor capsid protein</fullName>
    </submittedName>
</protein>
<evidence type="ECO:0000313" key="3">
    <source>
        <dbReference type="EMBL" id="MDT0435612.1"/>
    </source>
</evidence>
<organism evidence="3 4">
    <name type="scientific">Streptomyces doudnae</name>
    <dbReference type="NCBI Taxonomy" id="3075536"/>
    <lineage>
        <taxon>Bacteria</taxon>
        <taxon>Bacillati</taxon>
        <taxon>Actinomycetota</taxon>
        <taxon>Actinomycetes</taxon>
        <taxon>Kitasatosporales</taxon>
        <taxon>Streptomycetaceae</taxon>
        <taxon>Streptomyces</taxon>
    </lineage>
</organism>
<feature type="compositionally biased region" description="Basic residues" evidence="1">
    <location>
        <begin position="1"/>
        <end position="11"/>
    </location>
</feature>
<feature type="region of interest" description="Disordered" evidence="1">
    <location>
        <begin position="1"/>
        <end position="24"/>
    </location>
</feature>
<feature type="compositionally biased region" description="Acidic residues" evidence="1">
    <location>
        <begin position="532"/>
        <end position="552"/>
    </location>
</feature>
<evidence type="ECO:0000313" key="4">
    <source>
        <dbReference type="Proteomes" id="UP001183535"/>
    </source>
</evidence>
<dbReference type="Proteomes" id="UP001183535">
    <property type="component" value="Unassembled WGS sequence"/>
</dbReference>
<comment type="caution">
    <text evidence="3">The sequence shown here is derived from an EMBL/GenBank/DDBJ whole genome shotgun (WGS) entry which is preliminary data.</text>
</comment>
<accession>A0ABD5EMW7</accession>
<feature type="domain" description="Phage head morphogenesis" evidence="2">
    <location>
        <begin position="789"/>
        <end position="895"/>
    </location>
</feature>
<dbReference type="InterPro" id="IPR006528">
    <property type="entry name" value="Phage_head_morphogenesis_dom"/>
</dbReference>
<dbReference type="NCBIfam" id="TIGR01641">
    <property type="entry name" value="phageSPP1_gp7"/>
    <property type="match status" value="1"/>
</dbReference>
<gene>
    <name evidence="3" type="ORF">RM877_13050</name>
</gene>
<feature type="region of interest" description="Disordered" evidence="1">
    <location>
        <begin position="46"/>
        <end position="92"/>
    </location>
</feature>
<dbReference type="AlphaFoldDB" id="A0ABD5EMW7"/>
<evidence type="ECO:0000259" key="2">
    <source>
        <dbReference type="Pfam" id="PF04233"/>
    </source>
</evidence>
<feature type="region of interest" description="Disordered" evidence="1">
    <location>
        <begin position="521"/>
        <end position="556"/>
    </location>
</feature>
<reference evidence="4" key="1">
    <citation type="submission" date="2023-07" db="EMBL/GenBank/DDBJ databases">
        <title>30 novel species of actinomycetes from the DSMZ collection.</title>
        <authorList>
            <person name="Nouioui I."/>
        </authorList>
    </citation>
    <scope>NUCLEOTIDE SEQUENCE [LARGE SCALE GENOMIC DNA]</scope>
    <source>
        <strain evidence="4">DSM 41981</strain>
    </source>
</reference>
<keyword evidence="4" id="KW-1185">Reference proteome</keyword>
<evidence type="ECO:0000256" key="1">
    <source>
        <dbReference type="SAM" id="MobiDB-lite"/>
    </source>
</evidence>
<feature type="compositionally biased region" description="Basic and acidic residues" evidence="1">
    <location>
        <begin position="74"/>
        <end position="85"/>
    </location>
</feature>
<dbReference type="Pfam" id="PF04233">
    <property type="entry name" value="Phage_Mu_F"/>
    <property type="match status" value="1"/>
</dbReference>